<dbReference type="Proteomes" id="UP000239650">
    <property type="component" value="Unassembled WGS sequence"/>
</dbReference>
<accession>A0A1W6D3G4</accession>
<evidence type="ECO:0000259" key="2">
    <source>
        <dbReference type="Pfam" id="PF06458"/>
    </source>
</evidence>
<proteinExistence type="predicted"/>
<gene>
    <name evidence="3" type="ORF">CUR37_02490</name>
    <name evidence="4" type="ORF">LAS9267_00868</name>
</gene>
<name>A0A1W6D3G4_LATSK</name>
<dbReference type="InterPro" id="IPR009459">
    <property type="entry name" value="MucBP_dom"/>
</dbReference>
<protein>
    <recommendedName>
        <fullName evidence="2">MucBP domain-containing protein</fullName>
    </recommendedName>
</protein>
<dbReference type="Gene3D" id="3.10.20.320">
    <property type="entry name" value="Putative peptidoglycan bound protein (lpxtg motif)"/>
    <property type="match status" value="1"/>
</dbReference>
<organism evidence="4 6">
    <name type="scientific">Latilactobacillus sakei</name>
    <name type="common">Lactobacillus sakei</name>
    <dbReference type="NCBI Taxonomy" id="1599"/>
    <lineage>
        <taxon>Bacteria</taxon>
        <taxon>Bacillati</taxon>
        <taxon>Bacillota</taxon>
        <taxon>Bacilli</taxon>
        <taxon>Lactobacillales</taxon>
        <taxon>Lactobacillaceae</taxon>
        <taxon>Latilactobacillus</taxon>
    </lineage>
</organism>
<dbReference type="EMBL" id="MKGH01000009">
    <property type="protein sequence ID" value="PKX79306.1"/>
    <property type="molecule type" value="Genomic_DNA"/>
</dbReference>
<dbReference type="EMBL" id="OKRC01000003">
    <property type="protein sequence ID" value="SPE20482.1"/>
    <property type="molecule type" value="Genomic_DNA"/>
</dbReference>
<evidence type="ECO:0000313" key="5">
    <source>
        <dbReference type="Proteomes" id="UP000234349"/>
    </source>
</evidence>
<comment type="caution">
    <text evidence="4">The sequence shown here is derived from an EMBL/GenBank/DDBJ whole genome shotgun (WGS) entry which is preliminary data.</text>
</comment>
<evidence type="ECO:0000313" key="6">
    <source>
        <dbReference type="Proteomes" id="UP000239650"/>
    </source>
</evidence>
<evidence type="ECO:0000313" key="3">
    <source>
        <dbReference type="EMBL" id="PKX79306.1"/>
    </source>
</evidence>
<sequence length="361" mass="41458">MNFINLIQSLFRRRPKRPTIQPETHFNQATPEPENTNQFFETADEFEKEPQAQQTEHFVTTPVQPRKSSVTIHYLNQNRIPLRPSITLSGVVGATLDLPWLKFPGYYLAEITNLKQHFHEDPTNIWLFYKPQLAAPVMVLHQDLEGGLLIKPQFLLGALNEHYQANPLEGGVNFIYRTSSNQTGRFSAETQLVRFQYDPLNLKYSDAPDQPFIELTASVDTYKRPTEEALTTTRLPKNAIWKIYSCATATSGQQWFNLGSFWISPKHYELHATNPKATVDYQVPKFTNQYTVIETTPLNLDATLNNTTATLWAAPYEKPATYRLALKTRVHVKQVIALDNLSRWCELEGGQWLLESLLTFD</sequence>
<reference evidence="3 5" key="1">
    <citation type="submission" date="2016-09" db="EMBL/GenBank/DDBJ databases">
        <authorList>
            <person name="Inglin R.C."/>
        </authorList>
    </citation>
    <scope>NUCLEOTIDE SEQUENCE [LARGE SCALE GENOMIC DNA]</scope>
    <source>
        <strain evidence="3 5">RI-517</strain>
    </source>
</reference>
<evidence type="ECO:0000256" key="1">
    <source>
        <dbReference type="ARBA" id="ARBA00022737"/>
    </source>
</evidence>
<reference evidence="4 6" key="2">
    <citation type="submission" date="2018-02" db="EMBL/GenBank/DDBJ databases">
        <authorList>
            <person name="Rodrigo-Torres L."/>
            <person name="Arahal R. D."/>
            <person name="Lucena T."/>
        </authorList>
    </citation>
    <scope>NUCLEOTIDE SEQUENCE [LARGE SCALE GENOMIC DNA]</scope>
    <source>
        <strain evidence="4 6">CECT 9267</strain>
    </source>
</reference>
<feature type="domain" description="MucBP" evidence="2">
    <location>
        <begin position="136"/>
        <end position="197"/>
    </location>
</feature>
<evidence type="ECO:0000313" key="4">
    <source>
        <dbReference type="EMBL" id="SPE20482.1"/>
    </source>
</evidence>
<keyword evidence="1" id="KW-0677">Repeat</keyword>
<dbReference type="AlphaFoldDB" id="A0A1W6D3G4"/>
<dbReference type="Proteomes" id="UP000234349">
    <property type="component" value="Unassembled WGS sequence"/>
</dbReference>
<feature type="domain" description="MucBP" evidence="2">
    <location>
        <begin position="70"/>
        <end position="130"/>
    </location>
</feature>
<dbReference type="Pfam" id="PF06458">
    <property type="entry name" value="MucBP"/>
    <property type="match status" value="2"/>
</dbReference>
<dbReference type="RefSeq" id="WP_016265505.1">
    <property type="nucleotide sequence ID" value="NZ_CABFKU010000004.1"/>
</dbReference>